<dbReference type="EMBL" id="CM044707">
    <property type="protein sequence ID" value="KAI5652821.1"/>
    <property type="molecule type" value="Genomic_DNA"/>
</dbReference>
<gene>
    <name evidence="1" type="ORF">M9H77_30008</name>
</gene>
<evidence type="ECO:0000313" key="1">
    <source>
        <dbReference type="EMBL" id="KAI5652821.1"/>
    </source>
</evidence>
<organism evidence="1 2">
    <name type="scientific">Catharanthus roseus</name>
    <name type="common">Madagascar periwinkle</name>
    <name type="synonym">Vinca rosea</name>
    <dbReference type="NCBI Taxonomy" id="4058"/>
    <lineage>
        <taxon>Eukaryota</taxon>
        <taxon>Viridiplantae</taxon>
        <taxon>Streptophyta</taxon>
        <taxon>Embryophyta</taxon>
        <taxon>Tracheophyta</taxon>
        <taxon>Spermatophyta</taxon>
        <taxon>Magnoliopsida</taxon>
        <taxon>eudicotyledons</taxon>
        <taxon>Gunneridae</taxon>
        <taxon>Pentapetalae</taxon>
        <taxon>asterids</taxon>
        <taxon>lamiids</taxon>
        <taxon>Gentianales</taxon>
        <taxon>Apocynaceae</taxon>
        <taxon>Rauvolfioideae</taxon>
        <taxon>Vinceae</taxon>
        <taxon>Catharanthinae</taxon>
        <taxon>Catharanthus</taxon>
    </lineage>
</organism>
<name>A0ACB9ZWX4_CATRO</name>
<reference evidence="2" key="1">
    <citation type="journal article" date="2023" name="Nat. Plants">
        <title>Single-cell RNA sequencing provides a high-resolution roadmap for understanding the multicellular compartmentation of specialized metabolism.</title>
        <authorList>
            <person name="Sun S."/>
            <person name="Shen X."/>
            <person name="Li Y."/>
            <person name="Li Y."/>
            <person name="Wang S."/>
            <person name="Li R."/>
            <person name="Zhang H."/>
            <person name="Shen G."/>
            <person name="Guo B."/>
            <person name="Wei J."/>
            <person name="Xu J."/>
            <person name="St-Pierre B."/>
            <person name="Chen S."/>
            <person name="Sun C."/>
        </authorList>
    </citation>
    <scope>NUCLEOTIDE SEQUENCE [LARGE SCALE GENOMIC DNA]</scope>
</reference>
<sequence>MPRILRYAFSGMLPYPGLPLWYPNPYRASRNSGKTRTSREKSRRPERTEAISGEPELATDPGKIILCKIQTVPIFKAPEARQTVKTISPCSSLPILRSLHYGISRNLKTPPQMTTPPEFRSQSKYCQFHKDTNHDTEQCIELRKEIEQAIRYGQSNGHLEYQNPTLRLALIGFTGQSINSSGIVDLSVSIHHLLTMGLNGRPALNQFKATTSTYSLTMEVLTVAALFAIRGTNSPPVTNESKHEALTAGLRMAQALNVDQLIIRGDSKAVVRQVTGSFETKESHIKKYAALAKSLLKDFKVTWFEKIDRKNNQRADEVSKAIAREKFQGMWLEPLLKKSIDNEILPIEIENNRITPLEQYIAHDILPKDPAGDWVSPEKQVSGQKRNRKLDATWEGPYQDATSI</sequence>
<dbReference type="Proteomes" id="UP001060085">
    <property type="component" value="Linkage Group LG07"/>
</dbReference>
<accession>A0ACB9ZWX4</accession>
<evidence type="ECO:0000313" key="2">
    <source>
        <dbReference type="Proteomes" id="UP001060085"/>
    </source>
</evidence>
<keyword evidence="2" id="KW-1185">Reference proteome</keyword>
<comment type="caution">
    <text evidence="1">The sequence shown here is derived from an EMBL/GenBank/DDBJ whole genome shotgun (WGS) entry which is preliminary data.</text>
</comment>
<protein>
    <submittedName>
        <fullName evidence="1">Uncharacterized protein</fullName>
    </submittedName>
</protein>
<proteinExistence type="predicted"/>